<keyword evidence="3" id="KW-1185">Reference proteome</keyword>
<protein>
    <submittedName>
        <fullName evidence="4">G_PROTEIN_RECEP_F1_2 domain-containing protein</fullName>
    </submittedName>
</protein>
<reference evidence="4" key="1">
    <citation type="submission" date="2017-02" db="UniProtKB">
        <authorList>
            <consortium name="WormBaseParasite"/>
        </authorList>
    </citation>
    <scope>IDENTIFICATION</scope>
</reference>
<keyword evidence="1" id="KW-0472">Membrane</keyword>
<dbReference type="AlphaFoldDB" id="A0A0M3KC60"/>
<evidence type="ECO:0000313" key="4">
    <source>
        <dbReference type="WBParaSite" id="ASIM_0001855901-mRNA-1"/>
    </source>
</evidence>
<evidence type="ECO:0000313" key="2">
    <source>
        <dbReference type="EMBL" id="VDK62322.1"/>
    </source>
</evidence>
<organism evidence="4">
    <name type="scientific">Anisakis simplex</name>
    <name type="common">Herring worm</name>
    <dbReference type="NCBI Taxonomy" id="6269"/>
    <lineage>
        <taxon>Eukaryota</taxon>
        <taxon>Metazoa</taxon>
        <taxon>Ecdysozoa</taxon>
        <taxon>Nematoda</taxon>
        <taxon>Chromadorea</taxon>
        <taxon>Rhabditida</taxon>
        <taxon>Spirurina</taxon>
        <taxon>Ascaridomorpha</taxon>
        <taxon>Ascaridoidea</taxon>
        <taxon>Anisakidae</taxon>
        <taxon>Anisakis</taxon>
        <taxon>Anisakis simplex complex</taxon>
    </lineage>
</organism>
<gene>
    <name evidence="2" type="ORF">ASIM_LOCUS17958</name>
</gene>
<dbReference type="EMBL" id="UYRR01034808">
    <property type="protein sequence ID" value="VDK62322.1"/>
    <property type="molecule type" value="Genomic_DNA"/>
</dbReference>
<accession>A0A0M3KC60</accession>
<dbReference type="WBParaSite" id="ASIM_0001855901-mRNA-1">
    <property type="protein sequence ID" value="ASIM_0001855901-mRNA-1"/>
    <property type="gene ID" value="ASIM_0001855901"/>
</dbReference>
<name>A0A0M3KC60_ANISI</name>
<dbReference type="Proteomes" id="UP000267096">
    <property type="component" value="Unassembled WGS sequence"/>
</dbReference>
<reference evidence="2 3" key="2">
    <citation type="submission" date="2018-11" db="EMBL/GenBank/DDBJ databases">
        <authorList>
            <consortium name="Pathogen Informatics"/>
        </authorList>
    </citation>
    <scope>NUCLEOTIDE SEQUENCE [LARGE SCALE GENOMIC DNA]</scope>
</reference>
<evidence type="ECO:0000313" key="3">
    <source>
        <dbReference type="Proteomes" id="UP000267096"/>
    </source>
</evidence>
<evidence type="ECO:0000256" key="1">
    <source>
        <dbReference type="SAM" id="Phobius"/>
    </source>
</evidence>
<sequence length="228" mass="26383">FQKQFEAICRLIITILFAISFGAYFVIFVKKVFMRKRRRQHPVARDIEWIVHTIRSDPDSEDSSEVIPHQPSVAPYFVSRELHFTIICFITLLFYGIHQWTANEEHFCLSTGVKNASTLTSLALPILLLVYWTLPHLYRHLLFHSANSPKLAKLFKFIRSLTILSAICPCARSRVAEGPATIQMDGPRFSLQTTRNGIPYRVRQDRSRSEDLGSTRVRIATIFMNNER</sequence>
<proteinExistence type="predicted"/>
<dbReference type="OrthoDB" id="10517022at2759"/>
<keyword evidence="1" id="KW-1133">Transmembrane helix</keyword>
<keyword evidence="1" id="KW-0812">Transmembrane</keyword>
<feature type="transmembrane region" description="Helical" evidence="1">
    <location>
        <begin position="82"/>
        <end position="101"/>
    </location>
</feature>
<feature type="transmembrane region" description="Helical" evidence="1">
    <location>
        <begin position="116"/>
        <end position="134"/>
    </location>
</feature>
<feature type="transmembrane region" description="Helical" evidence="1">
    <location>
        <begin position="12"/>
        <end position="29"/>
    </location>
</feature>